<keyword evidence="3" id="KW-1185">Reference proteome</keyword>
<protein>
    <submittedName>
        <fullName evidence="2">Sporulation protein YqfD</fullName>
    </submittedName>
</protein>
<dbReference type="PIRSF" id="PIRSF029895">
    <property type="entry name" value="SpoIV"/>
    <property type="match status" value="1"/>
</dbReference>
<dbReference type="AlphaFoldDB" id="A0A6M0R7P1"/>
<evidence type="ECO:0000256" key="1">
    <source>
        <dbReference type="SAM" id="Phobius"/>
    </source>
</evidence>
<proteinExistence type="predicted"/>
<dbReference type="Pfam" id="PF06898">
    <property type="entry name" value="YqfD"/>
    <property type="match status" value="1"/>
</dbReference>
<keyword evidence="1" id="KW-1133">Transmembrane helix</keyword>
<keyword evidence="1" id="KW-0472">Membrane</keyword>
<reference evidence="2 3" key="1">
    <citation type="submission" date="2019-04" db="EMBL/GenBank/DDBJ databases">
        <title>Genome sequencing of Clostridium botulinum Groups I-IV and Clostridium butyricum.</title>
        <authorList>
            <person name="Brunt J."/>
            <person name="Van Vliet A.H.M."/>
            <person name="Stringer S.C."/>
            <person name="Carter A.T."/>
            <person name="Peck M.W."/>
        </authorList>
    </citation>
    <scope>NUCLEOTIDE SEQUENCE [LARGE SCALE GENOMIC DNA]</scope>
    <source>
        <strain evidence="2 3">IFR 18/094</strain>
    </source>
</reference>
<dbReference type="InterPro" id="IPR010690">
    <property type="entry name" value="YqfD"/>
</dbReference>
<comment type="caution">
    <text evidence="2">The sequence shown here is derived from an EMBL/GenBank/DDBJ whole genome shotgun (WGS) entry which is preliminary data.</text>
</comment>
<accession>A0A6M0R7P1</accession>
<gene>
    <name evidence="2" type="primary">yqfD</name>
    <name evidence="2" type="ORF">FDF74_00625</name>
</gene>
<dbReference type="RefSeq" id="WP_082174126.1">
    <property type="nucleotide sequence ID" value="NZ_CABKUB010000006.1"/>
</dbReference>
<dbReference type="EMBL" id="SXDP01000001">
    <property type="protein sequence ID" value="NEZ45710.1"/>
    <property type="molecule type" value="Genomic_DNA"/>
</dbReference>
<evidence type="ECO:0000313" key="3">
    <source>
        <dbReference type="Proteomes" id="UP000473885"/>
    </source>
</evidence>
<feature type="transmembrane region" description="Helical" evidence="1">
    <location>
        <begin position="87"/>
        <end position="108"/>
    </location>
</feature>
<evidence type="ECO:0000313" key="2">
    <source>
        <dbReference type="EMBL" id="NEZ45710.1"/>
    </source>
</evidence>
<keyword evidence="1" id="KW-0812">Transmembrane</keyword>
<organism evidence="2 3">
    <name type="scientific">Clostridium niameyense</name>
    <dbReference type="NCBI Taxonomy" id="1622073"/>
    <lineage>
        <taxon>Bacteria</taxon>
        <taxon>Bacillati</taxon>
        <taxon>Bacillota</taxon>
        <taxon>Clostridia</taxon>
        <taxon>Eubacteriales</taxon>
        <taxon>Clostridiaceae</taxon>
        <taxon>Clostridium</taxon>
    </lineage>
</organism>
<dbReference type="NCBIfam" id="TIGR02876">
    <property type="entry name" value="spore_yqfD"/>
    <property type="match status" value="1"/>
</dbReference>
<dbReference type="Proteomes" id="UP000473885">
    <property type="component" value="Unassembled WGS sequence"/>
</dbReference>
<dbReference type="OrthoDB" id="1640349at2"/>
<sequence length="388" mass="45331">MNFKKYKNAYITIEIQSMIPERFINLLWKNGVPIKNVVKKSITTFYMEVNLKDYDMIDSIARRTGTKIKIIKRRGVSFLLLFLKRRFALLIGAGIFIFILYFMSNFIWGIDIVSDHKVAPYEIRQQLKSYGIKPGINKNTVNVYEIEEKLTKDVDNIMWVRARLEGSKLVVKIEERQSPPQIVKDEEPCDLVAKKDAQIQRVYTTGGTAVVKKDDIVKKGDLLVKGEQGREEEQTYKVHAEGKVIGRTFYENIKNIKDYNIKRKRTGKSIEKIYINIKGKKIYLKNNINKFDKYDKIENNKFFINKDIYYEVKEYKDNENLKKIVDKTSNEMYKDISKNLDKSVKIVDKVVNYMPEGDNCTVRVLVIAEEDIAVPQKIIEDETPESTK</sequence>
<name>A0A6M0R7P1_9CLOT</name>